<dbReference type="EMBL" id="JANAKD010000036">
    <property type="protein sequence ID" value="KAJ3498747.1"/>
    <property type="molecule type" value="Genomic_DNA"/>
</dbReference>
<comment type="caution">
    <text evidence="1">The sequence shown here is derived from an EMBL/GenBank/DDBJ whole genome shotgun (WGS) entry which is preliminary data.</text>
</comment>
<evidence type="ECO:0000313" key="1">
    <source>
        <dbReference type="EMBL" id="KAJ3498747.1"/>
    </source>
</evidence>
<sequence length="174" mass="19067">MSEYKLSVHSLNPPTLPEVPEGTQPSEIRSGMIPGSFAAASSPMRLTVSLPGARPNNPLHPATHLQLTYLYPGTGEIYVPEFIMPEDVVKADDGDEASALYNIEIAPRNIVRVKVNEGETPDAEVRMNAWRNEKILGKFTLGVVEGLGIEGLKSFDVAKRRVEAWKEQKKAAQS</sequence>
<evidence type="ECO:0000313" key="2">
    <source>
        <dbReference type="Proteomes" id="UP001148737"/>
    </source>
</evidence>
<reference evidence="1" key="1">
    <citation type="submission" date="2022-07" db="EMBL/GenBank/DDBJ databases">
        <title>Genome Sequence of Lecanicillium saksenae.</title>
        <authorList>
            <person name="Buettner E."/>
        </authorList>
    </citation>
    <scope>NUCLEOTIDE SEQUENCE</scope>
    <source>
        <strain evidence="1">VT-O1</strain>
    </source>
</reference>
<protein>
    <submittedName>
        <fullName evidence="1">Uncharacterized protein</fullName>
    </submittedName>
</protein>
<accession>A0ACC1R783</accession>
<organism evidence="1 2">
    <name type="scientific">Lecanicillium saksenae</name>
    <dbReference type="NCBI Taxonomy" id="468837"/>
    <lineage>
        <taxon>Eukaryota</taxon>
        <taxon>Fungi</taxon>
        <taxon>Dikarya</taxon>
        <taxon>Ascomycota</taxon>
        <taxon>Pezizomycotina</taxon>
        <taxon>Sordariomycetes</taxon>
        <taxon>Hypocreomycetidae</taxon>
        <taxon>Hypocreales</taxon>
        <taxon>Cordycipitaceae</taxon>
        <taxon>Lecanicillium</taxon>
    </lineage>
</organism>
<name>A0ACC1R783_9HYPO</name>
<keyword evidence="2" id="KW-1185">Reference proteome</keyword>
<gene>
    <name evidence="1" type="ORF">NLG97_g887</name>
</gene>
<proteinExistence type="predicted"/>
<dbReference type="Proteomes" id="UP001148737">
    <property type="component" value="Unassembled WGS sequence"/>
</dbReference>